<dbReference type="RefSeq" id="WP_308785535.1">
    <property type="nucleotide sequence ID" value="NZ_JAUSWB010000001.1"/>
</dbReference>
<evidence type="ECO:0000313" key="2">
    <source>
        <dbReference type="EMBL" id="MDQ0427201.1"/>
    </source>
</evidence>
<dbReference type="EMBL" id="JAUSWB010000001">
    <property type="protein sequence ID" value="MDQ0427201.1"/>
    <property type="molecule type" value="Genomic_DNA"/>
</dbReference>
<evidence type="ECO:0000256" key="1">
    <source>
        <dbReference type="SAM" id="MobiDB-lite"/>
    </source>
</evidence>
<keyword evidence="2" id="KW-0449">Lipoprotein</keyword>
<feature type="compositionally biased region" description="Acidic residues" evidence="1">
    <location>
        <begin position="24"/>
        <end position="40"/>
    </location>
</feature>
<gene>
    <name evidence="2" type="ORF">QOZ98_000026</name>
</gene>
<comment type="caution">
    <text evidence="2">The sequence shown here is derived from an EMBL/GenBank/DDBJ whole genome shotgun (WGS) entry which is preliminary data.</text>
</comment>
<name>A0ABU0GPB8_9BACL</name>
<accession>A0ABU0GPB8</accession>
<proteinExistence type="predicted"/>
<sequence length="212" mass="23585">MRKSTLGIVISAELLLAGCGNAEESAEVETTENELQEESSSEISANESKEQEENKLESPYQEIKDYFEAWELPEGGEESSEMANGVTYENGYTFDKTTKALAARTYQVNGSPAEPTEEQKVGVIMGWLADAAAIPAPEDRTTGNAAGQVANPLSRLDQVKELNDIEPLEEWIIETEEILKDFDEIKTEEQRAKVYAEGYERLQKINALIQEQ</sequence>
<dbReference type="Proteomes" id="UP001241988">
    <property type="component" value="Unassembled WGS sequence"/>
</dbReference>
<keyword evidence="3" id="KW-1185">Reference proteome</keyword>
<feature type="compositionally biased region" description="Basic and acidic residues" evidence="1">
    <location>
        <begin position="47"/>
        <end position="60"/>
    </location>
</feature>
<protein>
    <submittedName>
        <fullName evidence="2">Outer membrane murein-binding lipoprotein Lpp</fullName>
    </submittedName>
</protein>
<evidence type="ECO:0000313" key="3">
    <source>
        <dbReference type="Proteomes" id="UP001241988"/>
    </source>
</evidence>
<reference evidence="2 3" key="1">
    <citation type="submission" date="2023-07" db="EMBL/GenBank/DDBJ databases">
        <title>Genomic Encyclopedia of Type Strains, Phase IV (KMG-IV): sequencing the most valuable type-strain genomes for metagenomic binning, comparative biology and taxonomic classification.</title>
        <authorList>
            <person name="Goeker M."/>
        </authorList>
    </citation>
    <scope>NUCLEOTIDE SEQUENCE [LARGE SCALE GENOMIC DNA]</scope>
    <source>
        <strain evidence="2 3">DSM 16419</strain>
    </source>
</reference>
<organism evidence="2 3">
    <name type="scientific">Planomicrobium stackebrandtii</name>
    <dbReference type="NCBI Taxonomy" id="253160"/>
    <lineage>
        <taxon>Bacteria</taxon>
        <taxon>Bacillati</taxon>
        <taxon>Bacillota</taxon>
        <taxon>Bacilli</taxon>
        <taxon>Bacillales</taxon>
        <taxon>Caryophanaceae</taxon>
        <taxon>Planomicrobium</taxon>
    </lineage>
</organism>
<feature type="region of interest" description="Disordered" evidence="1">
    <location>
        <begin position="23"/>
        <end position="60"/>
    </location>
</feature>